<proteinExistence type="predicted"/>
<dbReference type="EMBL" id="AP004649">
    <property type="protein sequence ID" value="BAD09776.1"/>
    <property type="molecule type" value="Genomic_DNA"/>
</dbReference>
<reference evidence="3" key="1">
    <citation type="submission" date="2002-01" db="EMBL/GenBank/DDBJ databases">
        <title>Oryza sativa nipponbare(GA3) genomic DNA, chromosome 8, BAC clone:OJ1465_C11.</title>
        <authorList>
            <person name="Sasaki T."/>
            <person name="Matsumoto T."/>
            <person name="Yamamoto K."/>
        </authorList>
    </citation>
    <scope>NUCLEOTIDE SEQUENCE</scope>
</reference>
<evidence type="ECO:0000256" key="1">
    <source>
        <dbReference type="SAM" id="MobiDB-lite"/>
    </source>
</evidence>
<dbReference type="EMBL" id="AP005494">
    <property type="protein sequence ID" value="BAD11628.1"/>
    <property type="molecule type" value="Genomic_DNA"/>
</dbReference>
<feature type="compositionally biased region" description="Basic residues" evidence="1">
    <location>
        <begin position="89"/>
        <end position="98"/>
    </location>
</feature>
<sequence length="273" mass="29804">MLGAVSYSFVRHDPLLASSILFCFSSALSLLLDSFRRAIVLFISGLIGSLPFQFMIVRLPVVVAVLSLQRRPHTLLLQPSERETESERKRSRPWSGQHRRVSQLAYSFPSIAVSHHSPLHCQGTKAESSISPSSPSSPSSATGKDALPFVVELRLPSYPPCSLFISSYRRFYLLTLPSLVQRIIGNAIVPTGAAERARSAAATTSSLSRLLWSESGRAVAPTSSPRGPLQMPSGIPKIRASRREIELFFSNSGRRAPSLIPLSPGPFCILISH</sequence>
<reference evidence="4" key="2">
    <citation type="submission" date="2002-07" db="EMBL/GenBank/DDBJ databases">
        <title>Oryza sativa nipponbare(GA3) genomic DNA, chromosome 8, BAC clone:OSJNBa0086M15.</title>
        <authorList>
            <person name="Sasaki T."/>
            <person name="Matsumoto T."/>
            <person name="Katayose Y."/>
        </authorList>
    </citation>
    <scope>NUCLEOTIDE SEQUENCE</scope>
</reference>
<evidence type="ECO:0008006" key="6">
    <source>
        <dbReference type="Google" id="ProtNLM"/>
    </source>
</evidence>
<feature type="transmembrane region" description="Helical" evidence="2">
    <location>
        <begin position="15"/>
        <end position="32"/>
    </location>
</feature>
<evidence type="ECO:0000313" key="5">
    <source>
        <dbReference type="Proteomes" id="UP000000763"/>
    </source>
</evidence>
<reference evidence="5" key="4">
    <citation type="journal article" date="2008" name="Nucleic Acids Res.">
        <title>The rice annotation project database (RAP-DB): 2008 update.</title>
        <authorList>
            <consortium name="The rice annotation project (RAP)"/>
        </authorList>
    </citation>
    <scope>GENOME REANNOTATION</scope>
    <source>
        <strain evidence="5">cv. Nipponbare</strain>
    </source>
</reference>
<feature type="transmembrane region" description="Helical" evidence="2">
    <location>
        <begin position="39"/>
        <end position="68"/>
    </location>
</feature>
<reference evidence="5" key="3">
    <citation type="journal article" date="2005" name="Nature">
        <title>The map-based sequence of the rice genome.</title>
        <authorList>
            <consortium name="International rice genome sequencing project (IRGSP)"/>
            <person name="Matsumoto T."/>
            <person name="Wu J."/>
            <person name="Kanamori H."/>
            <person name="Katayose Y."/>
            <person name="Fujisawa M."/>
            <person name="Namiki N."/>
            <person name="Mizuno H."/>
            <person name="Yamamoto K."/>
            <person name="Antonio B.A."/>
            <person name="Baba T."/>
            <person name="Sakata K."/>
            <person name="Nagamura Y."/>
            <person name="Aoki H."/>
            <person name="Arikawa K."/>
            <person name="Arita K."/>
            <person name="Bito T."/>
            <person name="Chiden Y."/>
            <person name="Fujitsuka N."/>
            <person name="Fukunaka R."/>
            <person name="Hamada M."/>
            <person name="Harada C."/>
            <person name="Hayashi A."/>
            <person name="Hijishita S."/>
            <person name="Honda M."/>
            <person name="Hosokawa S."/>
            <person name="Ichikawa Y."/>
            <person name="Idonuma A."/>
            <person name="Iijima M."/>
            <person name="Ikeda M."/>
            <person name="Ikeno M."/>
            <person name="Ito K."/>
            <person name="Ito S."/>
            <person name="Ito T."/>
            <person name="Ito Y."/>
            <person name="Ito Y."/>
            <person name="Iwabuchi A."/>
            <person name="Kamiya K."/>
            <person name="Karasawa W."/>
            <person name="Kurita K."/>
            <person name="Katagiri S."/>
            <person name="Kikuta A."/>
            <person name="Kobayashi H."/>
            <person name="Kobayashi N."/>
            <person name="Machita K."/>
            <person name="Maehara T."/>
            <person name="Masukawa M."/>
            <person name="Mizubayashi T."/>
            <person name="Mukai Y."/>
            <person name="Nagasaki H."/>
            <person name="Nagata Y."/>
            <person name="Naito S."/>
            <person name="Nakashima M."/>
            <person name="Nakama Y."/>
            <person name="Nakamichi Y."/>
            <person name="Nakamura M."/>
            <person name="Meguro A."/>
            <person name="Negishi M."/>
            <person name="Ohta I."/>
            <person name="Ohta T."/>
            <person name="Okamoto M."/>
            <person name="Ono N."/>
            <person name="Saji S."/>
            <person name="Sakaguchi M."/>
            <person name="Sakai K."/>
            <person name="Shibata M."/>
            <person name="Shimokawa T."/>
            <person name="Song J."/>
            <person name="Takazaki Y."/>
            <person name="Terasawa K."/>
            <person name="Tsugane M."/>
            <person name="Tsuji K."/>
            <person name="Ueda S."/>
            <person name="Waki K."/>
            <person name="Yamagata H."/>
            <person name="Yamamoto M."/>
            <person name="Yamamoto S."/>
            <person name="Yamane H."/>
            <person name="Yoshiki S."/>
            <person name="Yoshihara R."/>
            <person name="Yukawa K."/>
            <person name="Zhong H."/>
            <person name="Yano M."/>
            <person name="Yuan Q."/>
            <person name="Ouyang S."/>
            <person name="Liu J."/>
            <person name="Jones K.M."/>
            <person name="Gansberger K."/>
            <person name="Moffat K."/>
            <person name="Hill J."/>
            <person name="Bera J."/>
            <person name="Fadrosh D."/>
            <person name="Jin S."/>
            <person name="Johri S."/>
            <person name="Kim M."/>
            <person name="Overton L."/>
            <person name="Reardon M."/>
            <person name="Tsitrin T."/>
            <person name="Vuong H."/>
            <person name="Weaver B."/>
            <person name="Ciecko A."/>
            <person name="Tallon L."/>
            <person name="Jackson J."/>
            <person name="Pai G."/>
            <person name="Aken S.V."/>
            <person name="Utterback T."/>
            <person name="Reidmuller S."/>
            <person name="Feldblyum T."/>
            <person name="Hsiao J."/>
            <person name="Zismann V."/>
            <person name="Iobst S."/>
            <person name="de Vazeille A.R."/>
            <person name="Buell C.R."/>
            <person name="Ying K."/>
            <person name="Li Y."/>
            <person name="Lu T."/>
            <person name="Huang Y."/>
            <person name="Zhao Q."/>
            <person name="Feng Q."/>
            <person name="Zhang L."/>
            <person name="Zhu J."/>
            <person name="Weng Q."/>
            <person name="Mu J."/>
            <person name="Lu Y."/>
            <person name="Fan D."/>
            <person name="Liu Y."/>
            <person name="Guan J."/>
            <person name="Zhang Y."/>
            <person name="Yu S."/>
            <person name="Liu X."/>
            <person name="Zhang Y."/>
            <person name="Hong G."/>
            <person name="Han B."/>
            <person name="Choisne N."/>
            <person name="Demange N."/>
            <person name="Orjeda G."/>
            <person name="Samain S."/>
            <person name="Cattolico L."/>
            <person name="Pelletier E."/>
            <person name="Couloux A."/>
            <person name="Segurens B."/>
            <person name="Wincker P."/>
            <person name="D'Hont A."/>
            <person name="Scarpelli C."/>
            <person name="Weissenbach J."/>
            <person name="Salanoubat M."/>
            <person name="Quetier F."/>
            <person name="Yu Y."/>
            <person name="Kim H.R."/>
            <person name="Rambo T."/>
            <person name="Currie J."/>
            <person name="Collura K."/>
            <person name="Luo M."/>
            <person name="Yang T."/>
            <person name="Ammiraju J.S.S."/>
            <person name="Engler F."/>
            <person name="Soderlund C."/>
            <person name="Wing R.A."/>
            <person name="Palmer L.E."/>
            <person name="de la Bastide M."/>
            <person name="Spiegel L."/>
            <person name="Nascimento L."/>
            <person name="Zutavern T."/>
            <person name="O'Shaughnessy A."/>
            <person name="Dike S."/>
            <person name="Dedhia N."/>
            <person name="Preston R."/>
            <person name="Balija V."/>
            <person name="McCombie W.R."/>
            <person name="Chow T."/>
            <person name="Chen H."/>
            <person name="Chung M."/>
            <person name="Chen C."/>
            <person name="Shaw J."/>
            <person name="Wu H."/>
            <person name="Hsiao K."/>
            <person name="Chao Y."/>
            <person name="Chu M."/>
            <person name="Cheng C."/>
            <person name="Hour A."/>
            <person name="Lee P."/>
            <person name="Lin S."/>
            <person name="Lin Y."/>
            <person name="Liou J."/>
            <person name="Liu S."/>
            <person name="Hsing Y."/>
            <person name="Raghuvanshi S."/>
            <person name="Mohanty A."/>
            <person name="Bharti A.K."/>
            <person name="Gaur A."/>
            <person name="Gupta V."/>
            <person name="Kumar D."/>
            <person name="Ravi V."/>
            <person name="Vij S."/>
            <person name="Kapur A."/>
            <person name="Khurana P."/>
            <person name="Khurana P."/>
            <person name="Khurana J.P."/>
            <person name="Tyagi A.K."/>
            <person name="Gaikwad K."/>
            <person name="Singh A."/>
            <person name="Dalal V."/>
            <person name="Srivastava S."/>
            <person name="Dixit A."/>
            <person name="Pal A.K."/>
            <person name="Ghazi I.A."/>
            <person name="Yadav M."/>
            <person name="Pandit A."/>
            <person name="Bhargava A."/>
            <person name="Sureshbabu K."/>
            <person name="Batra K."/>
            <person name="Sharma T.R."/>
            <person name="Mohapatra T."/>
            <person name="Singh N.K."/>
            <person name="Messing J."/>
            <person name="Nelson A.B."/>
            <person name="Fuks G."/>
            <person name="Kavchok S."/>
            <person name="Keizer G."/>
            <person name="Linton E."/>
            <person name="Llaca V."/>
            <person name="Song R."/>
            <person name="Tanyolac B."/>
            <person name="Young S."/>
            <person name="Ho-Il K."/>
            <person name="Hahn J.H."/>
            <person name="Sangsakoo G."/>
            <person name="Vanavichit A."/>
            <person name="de Mattos Luiz.A.T."/>
            <person name="Zimmer P.D."/>
            <person name="Malone G."/>
            <person name="Dellagostin O."/>
            <person name="de Oliveira A.C."/>
            <person name="Bevan M."/>
            <person name="Bancroft I."/>
            <person name="Minx P."/>
            <person name="Cordum H."/>
            <person name="Wilson R."/>
            <person name="Cheng Z."/>
            <person name="Jin W."/>
            <person name="Jiang J."/>
            <person name="Leong S.A."/>
            <person name="Iwama H."/>
            <person name="Gojobori T."/>
            <person name="Itoh T."/>
            <person name="Niimura Y."/>
            <person name="Fujii Y."/>
            <person name="Habara T."/>
            <person name="Sakai H."/>
            <person name="Sato Y."/>
            <person name="Wilson G."/>
            <person name="Kumar K."/>
            <person name="McCouch S."/>
            <person name="Juretic N."/>
            <person name="Hoen D."/>
            <person name="Wright S."/>
            <person name="Bruskiewich R."/>
            <person name="Bureau T."/>
            <person name="Miyao A."/>
            <person name="Hirochika H."/>
            <person name="Nishikawa T."/>
            <person name="Kadowaki K."/>
            <person name="Sugiura M."/>
            <person name="Burr B."/>
            <person name="Sasaki T."/>
        </authorList>
    </citation>
    <scope>NUCLEOTIDE SEQUENCE [LARGE SCALE GENOMIC DNA]</scope>
    <source>
        <strain evidence="5">cv. Nipponbare</strain>
    </source>
</reference>
<feature type="region of interest" description="Disordered" evidence="1">
    <location>
        <begin position="122"/>
        <end position="142"/>
    </location>
</feature>
<evidence type="ECO:0000256" key="2">
    <source>
        <dbReference type="SAM" id="Phobius"/>
    </source>
</evidence>
<gene>
    <name evidence="3" type="ORF">OJ1465_C11.25</name>
    <name evidence="4" type="ORF">OSJNBa0086M15.4</name>
</gene>
<dbReference type="Proteomes" id="UP000000763">
    <property type="component" value="Chromosome 8"/>
</dbReference>
<keyword evidence="2" id="KW-0812">Transmembrane</keyword>
<keyword evidence="2" id="KW-0472">Membrane</keyword>
<evidence type="ECO:0000313" key="4">
    <source>
        <dbReference type="EMBL" id="BAD11628.1"/>
    </source>
</evidence>
<organism evidence="4 5">
    <name type="scientific">Oryza sativa subsp. japonica</name>
    <name type="common">Rice</name>
    <dbReference type="NCBI Taxonomy" id="39947"/>
    <lineage>
        <taxon>Eukaryota</taxon>
        <taxon>Viridiplantae</taxon>
        <taxon>Streptophyta</taxon>
        <taxon>Embryophyta</taxon>
        <taxon>Tracheophyta</taxon>
        <taxon>Spermatophyta</taxon>
        <taxon>Magnoliopsida</taxon>
        <taxon>Liliopsida</taxon>
        <taxon>Poales</taxon>
        <taxon>Poaceae</taxon>
        <taxon>BOP clade</taxon>
        <taxon>Oryzoideae</taxon>
        <taxon>Oryzeae</taxon>
        <taxon>Oryzinae</taxon>
        <taxon>Oryza</taxon>
        <taxon>Oryza sativa</taxon>
    </lineage>
</organism>
<evidence type="ECO:0000313" key="3">
    <source>
        <dbReference type="EMBL" id="BAD09776.1"/>
    </source>
</evidence>
<feature type="compositionally biased region" description="Low complexity" evidence="1">
    <location>
        <begin position="128"/>
        <end position="140"/>
    </location>
</feature>
<name>Q6Z0C7_ORYSJ</name>
<keyword evidence="2" id="KW-1133">Transmembrane helix</keyword>
<dbReference type="AlphaFoldDB" id="Q6Z0C7"/>
<protein>
    <recommendedName>
        <fullName evidence="6">Transmembrane protein</fullName>
    </recommendedName>
</protein>
<accession>Q6Z0C7</accession>
<feature type="region of interest" description="Disordered" evidence="1">
    <location>
        <begin position="79"/>
        <end position="98"/>
    </location>
</feature>